<sequence>MPSGCRRLRRAAGRATPSGGRGCDLQRRPNEDFSFSSPSQQFHHSHGVPMQQQQRASSTPMGTPPTPPLSTSSTAAGAGHDLFEAAEGSAKERERLLGGTAVLRRMATLLLLAVASEELSQWDGDAVGGYFFSAMAKIWLGESLTHSLGDALIKETS</sequence>
<dbReference type="EMBL" id="CM000128">
    <property type="protein sequence ID" value="EEC75109.1"/>
    <property type="molecule type" value="Genomic_DNA"/>
</dbReference>
<dbReference type="Proteomes" id="UP000007015">
    <property type="component" value="Chromosome 3"/>
</dbReference>
<feature type="region of interest" description="Disordered" evidence="1">
    <location>
        <begin position="1"/>
        <end position="90"/>
    </location>
</feature>
<name>B8AN06_ORYSI</name>
<evidence type="ECO:0000313" key="2">
    <source>
        <dbReference type="EMBL" id="EEC75109.1"/>
    </source>
</evidence>
<dbReference type="Gramene" id="BGIOSGA012490-TA">
    <property type="protein sequence ID" value="BGIOSGA012490-PA"/>
    <property type="gene ID" value="BGIOSGA012490"/>
</dbReference>
<protein>
    <submittedName>
        <fullName evidence="2">Uncharacterized protein</fullName>
    </submittedName>
</protein>
<dbReference type="AlphaFoldDB" id="B8AN06"/>
<keyword evidence="3" id="KW-1185">Reference proteome</keyword>
<evidence type="ECO:0000256" key="1">
    <source>
        <dbReference type="SAM" id="MobiDB-lite"/>
    </source>
</evidence>
<accession>B8AN06</accession>
<feature type="compositionally biased region" description="Low complexity" evidence="1">
    <location>
        <begin position="33"/>
        <end position="42"/>
    </location>
</feature>
<proteinExistence type="predicted"/>
<gene>
    <name evidence="2" type="ORF">OsI_11284</name>
</gene>
<organism evidence="2 3">
    <name type="scientific">Oryza sativa subsp. indica</name>
    <name type="common">Rice</name>
    <dbReference type="NCBI Taxonomy" id="39946"/>
    <lineage>
        <taxon>Eukaryota</taxon>
        <taxon>Viridiplantae</taxon>
        <taxon>Streptophyta</taxon>
        <taxon>Embryophyta</taxon>
        <taxon>Tracheophyta</taxon>
        <taxon>Spermatophyta</taxon>
        <taxon>Magnoliopsida</taxon>
        <taxon>Liliopsida</taxon>
        <taxon>Poales</taxon>
        <taxon>Poaceae</taxon>
        <taxon>BOP clade</taxon>
        <taxon>Oryzoideae</taxon>
        <taxon>Oryzeae</taxon>
        <taxon>Oryzinae</taxon>
        <taxon>Oryza</taxon>
        <taxon>Oryza sativa</taxon>
    </lineage>
</organism>
<dbReference type="CarbonylDB" id="B8AN06"/>
<feature type="compositionally biased region" description="Low complexity" evidence="1">
    <location>
        <begin position="69"/>
        <end position="79"/>
    </location>
</feature>
<reference evidence="2 3" key="1">
    <citation type="journal article" date="2005" name="PLoS Biol.">
        <title>The genomes of Oryza sativa: a history of duplications.</title>
        <authorList>
            <person name="Yu J."/>
            <person name="Wang J."/>
            <person name="Lin W."/>
            <person name="Li S."/>
            <person name="Li H."/>
            <person name="Zhou J."/>
            <person name="Ni P."/>
            <person name="Dong W."/>
            <person name="Hu S."/>
            <person name="Zeng C."/>
            <person name="Zhang J."/>
            <person name="Zhang Y."/>
            <person name="Li R."/>
            <person name="Xu Z."/>
            <person name="Li S."/>
            <person name="Li X."/>
            <person name="Zheng H."/>
            <person name="Cong L."/>
            <person name="Lin L."/>
            <person name="Yin J."/>
            <person name="Geng J."/>
            <person name="Li G."/>
            <person name="Shi J."/>
            <person name="Liu J."/>
            <person name="Lv H."/>
            <person name="Li J."/>
            <person name="Wang J."/>
            <person name="Deng Y."/>
            <person name="Ran L."/>
            <person name="Shi X."/>
            <person name="Wang X."/>
            <person name="Wu Q."/>
            <person name="Li C."/>
            <person name="Ren X."/>
            <person name="Wang J."/>
            <person name="Wang X."/>
            <person name="Li D."/>
            <person name="Liu D."/>
            <person name="Zhang X."/>
            <person name="Ji Z."/>
            <person name="Zhao W."/>
            <person name="Sun Y."/>
            <person name="Zhang Z."/>
            <person name="Bao J."/>
            <person name="Han Y."/>
            <person name="Dong L."/>
            <person name="Ji J."/>
            <person name="Chen P."/>
            <person name="Wu S."/>
            <person name="Liu J."/>
            <person name="Xiao Y."/>
            <person name="Bu D."/>
            <person name="Tan J."/>
            <person name="Yang L."/>
            <person name="Ye C."/>
            <person name="Zhang J."/>
            <person name="Xu J."/>
            <person name="Zhou Y."/>
            <person name="Yu Y."/>
            <person name="Zhang B."/>
            <person name="Zhuang S."/>
            <person name="Wei H."/>
            <person name="Liu B."/>
            <person name="Lei M."/>
            <person name="Yu H."/>
            <person name="Li Y."/>
            <person name="Xu H."/>
            <person name="Wei S."/>
            <person name="He X."/>
            <person name="Fang L."/>
            <person name="Zhang Z."/>
            <person name="Zhang Y."/>
            <person name="Huang X."/>
            <person name="Su Z."/>
            <person name="Tong W."/>
            <person name="Li J."/>
            <person name="Tong Z."/>
            <person name="Li S."/>
            <person name="Ye J."/>
            <person name="Wang L."/>
            <person name="Fang L."/>
            <person name="Lei T."/>
            <person name="Chen C."/>
            <person name="Chen H."/>
            <person name="Xu Z."/>
            <person name="Li H."/>
            <person name="Huang H."/>
            <person name="Zhang F."/>
            <person name="Xu H."/>
            <person name="Li N."/>
            <person name="Zhao C."/>
            <person name="Li S."/>
            <person name="Dong L."/>
            <person name="Huang Y."/>
            <person name="Li L."/>
            <person name="Xi Y."/>
            <person name="Qi Q."/>
            <person name="Li W."/>
            <person name="Zhang B."/>
            <person name="Hu W."/>
            <person name="Zhang Y."/>
            <person name="Tian X."/>
            <person name="Jiao Y."/>
            <person name="Liang X."/>
            <person name="Jin J."/>
            <person name="Gao L."/>
            <person name="Zheng W."/>
            <person name="Hao B."/>
            <person name="Liu S."/>
            <person name="Wang W."/>
            <person name="Yuan L."/>
            <person name="Cao M."/>
            <person name="McDermott J."/>
            <person name="Samudrala R."/>
            <person name="Wang J."/>
            <person name="Wong G.K."/>
            <person name="Yang H."/>
        </authorList>
    </citation>
    <scope>NUCLEOTIDE SEQUENCE [LARGE SCALE GENOMIC DNA]</scope>
    <source>
        <strain evidence="3">cv. 93-11</strain>
    </source>
</reference>
<dbReference type="STRING" id="39946.B8AN06"/>
<evidence type="ECO:0000313" key="3">
    <source>
        <dbReference type="Proteomes" id="UP000007015"/>
    </source>
</evidence>
<dbReference type="HOGENOM" id="CLU_1680807_0_0_1"/>
<feature type="compositionally biased region" description="Basic residues" evidence="1">
    <location>
        <begin position="1"/>
        <end position="12"/>
    </location>
</feature>